<evidence type="ECO:0000313" key="9">
    <source>
        <dbReference type="EMBL" id="NCD72221.1"/>
    </source>
</evidence>
<feature type="domain" description="ABC3 transporter permease C-terminal" evidence="7">
    <location>
        <begin position="704"/>
        <end position="816"/>
    </location>
</feature>
<comment type="caution">
    <text evidence="9">The sequence shown here is derived from an EMBL/GenBank/DDBJ whole genome shotgun (WGS) entry which is preliminary data.</text>
</comment>
<keyword evidence="2" id="KW-1003">Cell membrane</keyword>
<evidence type="ECO:0000256" key="2">
    <source>
        <dbReference type="ARBA" id="ARBA00022475"/>
    </source>
</evidence>
<keyword evidence="5 6" id="KW-0472">Membrane</keyword>
<feature type="domain" description="ABC3 transporter permease C-terminal" evidence="7">
    <location>
        <begin position="310"/>
        <end position="426"/>
    </location>
</feature>
<evidence type="ECO:0000256" key="3">
    <source>
        <dbReference type="ARBA" id="ARBA00022692"/>
    </source>
</evidence>
<dbReference type="InterPro" id="IPR003838">
    <property type="entry name" value="ABC3_permease_C"/>
</dbReference>
<proteinExistence type="predicted"/>
<dbReference type="PROSITE" id="PS51257">
    <property type="entry name" value="PROKAR_LIPOPROTEIN"/>
    <property type="match status" value="1"/>
</dbReference>
<feature type="transmembrane region" description="Helical" evidence="6">
    <location>
        <begin position="701"/>
        <end position="725"/>
    </location>
</feature>
<feature type="transmembrane region" description="Helical" evidence="6">
    <location>
        <begin position="787"/>
        <end position="807"/>
    </location>
</feature>
<evidence type="ECO:0000256" key="5">
    <source>
        <dbReference type="ARBA" id="ARBA00023136"/>
    </source>
</evidence>
<feature type="transmembrane region" description="Helical" evidence="6">
    <location>
        <begin position="753"/>
        <end position="772"/>
    </location>
</feature>
<gene>
    <name evidence="9" type="ORF">GSY63_22850</name>
</gene>
<evidence type="ECO:0000259" key="8">
    <source>
        <dbReference type="Pfam" id="PF12704"/>
    </source>
</evidence>
<protein>
    <submittedName>
        <fullName evidence="9">FtsX-like permease family protein</fullName>
    </submittedName>
</protein>
<keyword evidence="3 6" id="KW-0812">Transmembrane</keyword>
<sequence length="824" mass="91510">MIKNYFKIAWRNLSRNKISSIINISGLAIGLACVLFIGMYVKDELSYDRFFKNADRIYRVNLDGKMGNEAYTLGHTPPPVGAALKDNFSEIESYARIFKPGNEIVHFENQGQKQSLTEKNLLAVDSNFLQVLTYPLLEGDAATCLKGTNSIVLTEKAAKKYFGSSSPIGKTLIFDEYTTPFVVTAVLKDLPTQATLQFDVLQSTESIPSIKRFSWSWVWLQMGTYVKLKDNVPNDAASIKKLEAKFPAMVNQQAVSAFNRIGQPWAEFKKKGGKLDLLLQPITELHLHSANIGTRYFNPGDIKYVYIFSAIALFIILLACINFMNLSTAQAARRAKEVGIRKVLGSARKQLIGQFIAEAILYCLFAAVIAIVIVALTLPAFNQLSEKALNISLLFSIKSLVAILVLILITSLLAGSYPAFFLTSLKPVSILKGSGIFKDSSGFLMRNALVVFQFTVSTLLIICTIIVYKQLRYTQTKDLGFAKENVLIINNAERLGQSEESLRQELLRLPDVISASVSTGIPTQNKFADTYIPELEQGAVKSGENNILLSSFIVDEAFTPTLKLKMLAGRNFSKDFADSSSVVINESAARQIGWKNPIGKTMTYPGGNNRQFKVVGVVKDFNVESLHDQVAPFALFYKTSKTYGSNTSFITVRIKPGDYAATISSIQNKWKSFMPDNPFEYTFLDAEFDSLYRADQTIGKVFSVFTFLSLTVACLGLLGLAIYTAQRRTKEIGIRKVLGASVENLVTMLSKDFLKLIIIASILSFPIAWYAMDKWLQDFAYRTTVSWWVFSLAAGITLVIALVTISFQSIKAALTNPIKSLRSE</sequence>
<dbReference type="GO" id="GO:0005886">
    <property type="term" value="C:plasma membrane"/>
    <property type="evidence" value="ECO:0007669"/>
    <property type="project" value="UniProtKB-SubCell"/>
</dbReference>
<dbReference type="EMBL" id="WWEO01000045">
    <property type="protein sequence ID" value="NCD72221.1"/>
    <property type="molecule type" value="Genomic_DNA"/>
</dbReference>
<dbReference type="PANTHER" id="PTHR30572:SF18">
    <property type="entry name" value="ABC-TYPE MACROLIDE FAMILY EXPORT SYSTEM PERMEASE COMPONENT 2"/>
    <property type="match status" value="1"/>
</dbReference>
<keyword evidence="4 6" id="KW-1133">Transmembrane helix</keyword>
<dbReference type="InterPro" id="IPR050250">
    <property type="entry name" value="Macrolide_Exporter_MacB"/>
</dbReference>
<evidence type="ECO:0000256" key="4">
    <source>
        <dbReference type="ARBA" id="ARBA00022989"/>
    </source>
</evidence>
<feature type="domain" description="MacB-like periplasmic core" evidence="8">
    <location>
        <begin position="20"/>
        <end position="237"/>
    </location>
</feature>
<feature type="transmembrane region" description="Helical" evidence="6">
    <location>
        <begin position="443"/>
        <end position="468"/>
    </location>
</feature>
<reference evidence="9" key="2">
    <citation type="submission" date="2020-10" db="EMBL/GenBank/DDBJ databases">
        <title>Mucilaginibacter sp. nov., isolated from soil.</title>
        <authorList>
            <person name="Jeon C.O."/>
        </authorList>
    </citation>
    <scope>NUCLEOTIDE SEQUENCE</scope>
    <source>
        <strain evidence="9">R11</strain>
    </source>
</reference>
<feature type="transmembrane region" description="Helical" evidence="6">
    <location>
        <begin position="401"/>
        <end position="422"/>
    </location>
</feature>
<evidence type="ECO:0000256" key="1">
    <source>
        <dbReference type="ARBA" id="ARBA00004651"/>
    </source>
</evidence>
<accession>A0A966DW68</accession>
<organism evidence="9 10">
    <name type="scientific">Mucilaginibacter agri</name>
    <dbReference type="NCBI Taxonomy" id="2695265"/>
    <lineage>
        <taxon>Bacteria</taxon>
        <taxon>Pseudomonadati</taxon>
        <taxon>Bacteroidota</taxon>
        <taxon>Sphingobacteriia</taxon>
        <taxon>Sphingobacteriales</taxon>
        <taxon>Sphingobacteriaceae</taxon>
        <taxon>Mucilaginibacter</taxon>
    </lineage>
</organism>
<evidence type="ECO:0000259" key="7">
    <source>
        <dbReference type="Pfam" id="PF02687"/>
    </source>
</evidence>
<feature type="transmembrane region" description="Helical" evidence="6">
    <location>
        <begin position="304"/>
        <end position="326"/>
    </location>
</feature>
<dbReference type="PANTHER" id="PTHR30572">
    <property type="entry name" value="MEMBRANE COMPONENT OF TRANSPORTER-RELATED"/>
    <property type="match status" value="1"/>
</dbReference>
<keyword evidence="10" id="KW-1185">Reference proteome</keyword>
<dbReference type="InterPro" id="IPR025857">
    <property type="entry name" value="MacB_PCD"/>
</dbReference>
<dbReference type="AlphaFoldDB" id="A0A966DW68"/>
<feature type="transmembrane region" description="Helical" evidence="6">
    <location>
        <begin position="359"/>
        <end position="381"/>
    </location>
</feature>
<feature type="transmembrane region" description="Helical" evidence="6">
    <location>
        <begin position="21"/>
        <end position="41"/>
    </location>
</feature>
<name>A0A966DW68_9SPHI</name>
<dbReference type="Pfam" id="PF02687">
    <property type="entry name" value="FtsX"/>
    <property type="match status" value="2"/>
</dbReference>
<comment type="subcellular location">
    <subcellularLocation>
        <location evidence="1">Cell membrane</location>
        <topology evidence="1">Multi-pass membrane protein</topology>
    </subcellularLocation>
</comment>
<evidence type="ECO:0000313" key="10">
    <source>
        <dbReference type="Proteomes" id="UP000638732"/>
    </source>
</evidence>
<dbReference type="Proteomes" id="UP000638732">
    <property type="component" value="Unassembled WGS sequence"/>
</dbReference>
<reference evidence="9" key="1">
    <citation type="submission" date="2020-01" db="EMBL/GenBank/DDBJ databases">
        <authorList>
            <person name="Seo Y.L."/>
        </authorList>
    </citation>
    <scope>NUCLEOTIDE SEQUENCE</scope>
    <source>
        <strain evidence="9">R11</strain>
    </source>
</reference>
<dbReference type="Pfam" id="PF12704">
    <property type="entry name" value="MacB_PCD"/>
    <property type="match status" value="2"/>
</dbReference>
<evidence type="ECO:0000256" key="6">
    <source>
        <dbReference type="SAM" id="Phobius"/>
    </source>
</evidence>
<feature type="domain" description="MacB-like periplasmic core" evidence="8">
    <location>
        <begin position="484"/>
        <end position="663"/>
    </location>
</feature>
<dbReference type="GO" id="GO:0022857">
    <property type="term" value="F:transmembrane transporter activity"/>
    <property type="evidence" value="ECO:0007669"/>
    <property type="project" value="TreeGrafter"/>
</dbReference>
<dbReference type="RefSeq" id="WP_166588175.1">
    <property type="nucleotide sequence ID" value="NZ_WWEO01000045.1"/>
</dbReference>